<feature type="region of interest" description="Disordered" evidence="1">
    <location>
        <begin position="285"/>
        <end position="308"/>
    </location>
</feature>
<feature type="compositionally biased region" description="Polar residues" evidence="1">
    <location>
        <begin position="527"/>
        <end position="537"/>
    </location>
</feature>
<comment type="caution">
    <text evidence="2">The sequence shown here is derived from an EMBL/GenBank/DDBJ whole genome shotgun (WGS) entry which is preliminary data.</text>
</comment>
<dbReference type="EMBL" id="BLLK01000051">
    <property type="protein sequence ID" value="GFH56357.1"/>
    <property type="molecule type" value="Genomic_DNA"/>
</dbReference>
<reference evidence="2 3" key="1">
    <citation type="journal article" date="2021" name="Sci. Rep.">
        <title>The genome of the diatom Chaetoceros tenuissimus carries an ancient integrated fragment of an extant virus.</title>
        <authorList>
            <person name="Hongo Y."/>
            <person name="Kimura K."/>
            <person name="Takaki Y."/>
            <person name="Yoshida Y."/>
            <person name="Baba S."/>
            <person name="Kobayashi G."/>
            <person name="Nagasaki K."/>
            <person name="Hano T."/>
            <person name="Tomaru Y."/>
        </authorList>
    </citation>
    <scope>NUCLEOTIDE SEQUENCE [LARGE SCALE GENOMIC DNA]</scope>
    <source>
        <strain evidence="2 3">NIES-3715</strain>
    </source>
</reference>
<dbReference type="AlphaFoldDB" id="A0AAD3HA89"/>
<feature type="region of interest" description="Disordered" evidence="1">
    <location>
        <begin position="500"/>
        <end position="537"/>
    </location>
</feature>
<feature type="compositionally biased region" description="Acidic residues" evidence="1">
    <location>
        <begin position="57"/>
        <end position="68"/>
    </location>
</feature>
<feature type="compositionally biased region" description="Basic and acidic residues" evidence="1">
    <location>
        <begin position="29"/>
        <end position="49"/>
    </location>
</feature>
<feature type="compositionally biased region" description="Polar residues" evidence="1">
    <location>
        <begin position="69"/>
        <end position="81"/>
    </location>
</feature>
<protein>
    <submittedName>
        <fullName evidence="2">Uncharacterized protein</fullName>
    </submittedName>
</protein>
<feature type="region of interest" description="Disordered" evidence="1">
    <location>
        <begin position="576"/>
        <end position="606"/>
    </location>
</feature>
<feature type="region of interest" description="Disordered" evidence="1">
    <location>
        <begin position="1"/>
        <end position="82"/>
    </location>
</feature>
<feature type="compositionally biased region" description="Polar residues" evidence="1">
    <location>
        <begin position="119"/>
        <end position="151"/>
    </location>
</feature>
<gene>
    <name evidence="2" type="ORF">CTEN210_12833</name>
</gene>
<proteinExistence type="predicted"/>
<evidence type="ECO:0000313" key="2">
    <source>
        <dbReference type="EMBL" id="GFH56357.1"/>
    </source>
</evidence>
<evidence type="ECO:0000313" key="3">
    <source>
        <dbReference type="Proteomes" id="UP001054902"/>
    </source>
</evidence>
<feature type="compositionally biased region" description="Polar residues" evidence="1">
    <location>
        <begin position="500"/>
        <end position="518"/>
    </location>
</feature>
<accession>A0AAD3HA89</accession>
<feature type="compositionally biased region" description="Polar residues" evidence="1">
    <location>
        <begin position="367"/>
        <end position="376"/>
    </location>
</feature>
<keyword evidence="3" id="KW-1185">Reference proteome</keyword>
<feature type="region of interest" description="Disordered" evidence="1">
    <location>
        <begin position="349"/>
        <end position="382"/>
    </location>
</feature>
<dbReference type="Proteomes" id="UP001054902">
    <property type="component" value="Unassembled WGS sequence"/>
</dbReference>
<feature type="region of interest" description="Disordered" evidence="1">
    <location>
        <begin position="119"/>
        <end position="169"/>
    </location>
</feature>
<organism evidence="2 3">
    <name type="scientific">Chaetoceros tenuissimus</name>
    <dbReference type="NCBI Taxonomy" id="426638"/>
    <lineage>
        <taxon>Eukaryota</taxon>
        <taxon>Sar</taxon>
        <taxon>Stramenopiles</taxon>
        <taxon>Ochrophyta</taxon>
        <taxon>Bacillariophyta</taxon>
        <taxon>Coscinodiscophyceae</taxon>
        <taxon>Chaetocerotophycidae</taxon>
        <taxon>Chaetocerotales</taxon>
        <taxon>Chaetocerotaceae</taxon>
        <taxon>Chaetoceros</taxon>
    </lineage>
</organism>
<evidence type="ECO:0000256" key="1">
    <source>
        <dbReference type="SAM" id="MobiDB-lite"/>
    </source>
</evidence>
<feature type="compositionally biased region" description="Polar residues" evidence="1">
    <location>
        <begin position="159"/>
        <end position="169"/>
    </location>
</feature>
<sequence length="964" mass="108359">MSSYKQQQAFIERHHYQNHSRHPSQQEGYGDHGDSNRNEHDVIGRDHRNNMVKNQNEDELQLQFEEQESWTATERSATTSSIHRDANTAVKYARASASASASIPSTTDMQQIYNHQPYSSHVTSTTTAMRKQDATPQQQQPSNRTLTTHATSEIEDGSSDQTLTSEESNAQDAMANLSIQETTRKSPQSIKQLKRVEKDAAKTAAIYYSECYMKGVNLNHADKAARETHERYKKWWLQKEDKPISFGDALKVPRYNDDERVDEVKNKNKEGVVSPLGRHLKNAKSEATINHQQQEQQEQEELRRQQDRKLPANTYYAVERTDLDFELDSPIFQKEIGGQATLMAAATREQLDQSSYTHSSPVRKESSASSNHPNEQASSISSTHAISMSAARNFDRSCGVANPAPDEYSTPKGVYCSPSTLTAPQSSPVLDKDAILTPSSSSRSIFTTDYLLSPSRNKRQKLHDESKPSPQEQELETEAAKPKAIYPVKAPHASLFETNATEKQTSSEPQPFEQSKSQPIERRFSSDETVAASNQSYDKNRTVYMDMHQNPLNGFVSENESITGTGIDPYATTDDEAAEAVQPPLTPRVETPFERQRRKRLERQRRGSLYSDYDELGSSSKYSNSCRGRSDSAYSSYRKDSIALGPVTNDVIYEESETYDAYMTSLEHPLDRTAKHIENAKLELIRSLAISGGDVTNESFLFALNQLRTLYNMTCFDARYGRGSQHDQGLEGNWLTISRPHYTECLGTNANGDFMYTLGRMSFDMFAPGNLVCSISGIFNSIRKEESAHCMKTSIPKSLRDEVEKGKSILRSYDIVTAFKIEPDSPSFASSSPNRNVHKPLKGTITTYGHILPDPKKPNRLSIWFSGGKIEPNVDQSDFILWKRVFGVGAMRRQLQEKARVLAAKLLLGATVPSKMEDDGTMEFELTRPIGGHGTAYTDVLFLDKSLRIVQGHRGSLFVMTRVH</sequence>
<feature type="region of interest" description="Disordered" evidence="1">
    <location>
        <begin position="447"/>
        <end position="487"/>
    </location>
</feature>
<name>A0AAD3HA89_9STRA</name>